<dbReference type="RefSeq" id="WP_345253298.1">
    <property type="nucleotide sequence ID" value="NZ_BAABGY010000002.1"/>
</dbReference>
<reference evidence="4" key="1">
    <citation type="journal article" date="2019" name="Int. J. Syst. Evol. Microbiol.">
        <title>The Global Catalogue of Microorganisms (GCM) 10K type strain sequencing project: providing services to taxonomists for standard genome sequencing and annotation.</title>
        <authorList>
            <consortium name="The Broad Institute Genomics Platform"/>
            <consortium name="The Broad Institute Genome Sequencing Center for Infectious Disease"/>
            <person name="Wu L."/>
            <person name="Ma J."/>
        </authorList>
    </citation>
    <scope>NUCLEOTIDE SEQUENCE [LARGE SCALE GENOMIC DNA]</scope>
    <source>
        <strain evidence="4">JCM 17919</strain>
    </source>
</reference>
<keyword evidence="1" id="KW-1133">Transmembrane helix</keyword>
<keyword evidence="1" id="KW-0472">Membrane</keyword>
<gene>
    <name evidence="3" type="ORF">GCM10023184_06300</name>
</gene>
<keyword evidence="4" id="KW-1185">Reference proteome</keyword>
<dbReference type="Gene3D" id="3.40.50.1820">
    <property type="entry name" value="alpha/beta hydrolase"/>
    <property type="match status" value="1"/>
</dbReference>
<dbReference type="InterPro" id="IPR029058">
    <property type="entry name" value="AB_hydrolase_fold"/>
</dbReference>
<feature type="domain" description="Serine aminopeptidase S33" evidence="2">
    <location>
        <begin position="75"/>
        <end position="190"/>
    </location>
</feature>
<feature type="transmembrane region" description="Helical" evidence="1">
    <location>
        <begin position="12"/>
        <end position="31"/>
    </location>
</feature>
<dbReference type="Proteomes" id="UP001501725">
    <property type="component" value="Unassembled WGS sequence"/>
</dbReference>
<dbReference type="SUPFAM" id="SSF53474">
    <property type="entry name" value="alpha/beta-Hydrolases"/>
    <property type="match status" value="1"/>
</dbReference>
<sequence>MALPNTKMILLRTLQLLAVGYLIICIAVYLLQEKLIFFPERLARDHGFSFDTPFEERFIRHGADTLHGLHFKADNSKGLVFYLHGNAGSVNRWGAVAKRYTDLGWDVFLLDYPGYGKSGGAIRSKKQLLDAVQAAYDDQKRQYPENRIVVLGYSIGTGPAAWLASANKPKQLLLQAPYYSLADVMRHHYRILPTFLLKYNFETGTYLESCRVPVTLFHGDRDDVVPYGSSLKLQRHLKPGDTLITLPGQGHDGITDNPEYVAALRGMLR</sequence>
<evidence type="ECO:0000313" key="3">
    <source>
        <dbReference type="EMBL" id="GAA4320888.1"/>
    </source>
</evidence>
<evidence type="ECO:0000259" key="2">
    <source>
        <dbReference type="Pfam" id="PF12146"/>
    </source>
</evidence>
<accession>A0ABP8GAT5</accession>
<proteinExistence type="predicted"/>
<evidence type="ECO:0000313" key="4">
    <source>
        <dbReference type="Proteomes" id="UP001501725"/>
    </source>
</evidence>
<name>A0ABP8GAT5_9BACT</name>
<keyword evidence="3" id="KW-0378">Hydrolase</keyword>
<evidence type="ECO:0000256" key="1">
    <source>
        <dbReference type="SAM" id="Phobius"/>
    </source>
</evidence>
<dbReference type="PANTHER" id="PTHR12277:SF81">
    <property type="entry name" value="PROTEIN ABHD13"/>
    <property type="match status" value="1"/>
</dbReference>
<dbReference type="EMBL" id="BAABGY010000002">
    <property type="protein sequence ID" value="GAA4320888.1"/>
    <property type="molecule type" value="Genomic_DNA"/>
</dbReference>
<dbReference type="GO" id="GO:0016787">
    <property type="term" value="F:hydrolase activity"/>
    <property type="evidence" value="ECO:0007669"/>
    <property type="project" value="UniProtKB-KW"/>
</dbReference>
<dbReference type="PANTHER" id="PTHR12277">
    <property type="entry name" value="ALPHA/BETA HYDROLASE DOMAIN-CONTAINING PROTEIN"/>
    <property type="match status" value="1"/>
</dbReference>
<keyword evidence="1" id="KW-0812">Transmembrane</keyword>
<comment type="caution">
    <text evidence="3">The sequence shown here is derived from an EMBL/GenBank/DDBJ whole genome shotgun (WGS) entry which is preliminary data.</text>
</comment>
<dbReference type="InterPro" id="IPR022742">
    <property type="entry name" value="Hydrolase_4"/>
</dbReference>
<organism evidence="3 4">
    <name type="scientific">Flaviaesturariibacter amylovorans</name>
    <dbReference type="NCBI Taxonomy" id="1084520"/>
    <lineage>
        <taxon>Bacteria</taxon>
        <taxon>Pseudomonadati</taxon>
        <taxon>Bacteroidota</taxon>
        <taxon>Chitinophagia</taxon>
        <taxon>Chitinophagales</taxon>
        <taxon>Chitinophagaceae</taxon>
        <taxon>Flaviaestuariibacter</taxon>
    </lineage>
</organism>
<dbReference type="Pfam" id="PF12146">
    <property type="entry name" value="Hydrolase_4"/>
    <property type="match status" value="1"/>
</dbReference>
<protein>
    <submittedName>
        <fullName evidence="3">Alpha/beta fold hydrolase</fullName>
    </submittedName>
</protein>